<feature type="compositionally biased region" description="Basic residues" evidence="1">
    <location>
        <begin position="36"/>
        <end position="46"/>
    </location>
</feature>
<reference evidence="2" key="1">
    <citation type="submission" date="2020-02" db="EMBL/GenBank/DDBJ databases">
        <authorList>
            <person name="Meier V. D."/>
        </authorList>
    </citation>
    <scope>NUCLEOTIDE SEQUENCE</scope>
    <source>
        <strain evidence="2">AVDCRST_MAG79</strain>
    </source>
</reference>
<dbReference type="AlphaFoldDB" id="A0A6J4ULC5"/>
<gene>
    <name evidence="2" type="ORF">AVDCRST_MAG79-2932</name>
</gene>
<feature type="region of interest" description="Disordered" evidence="1">
    <location>
        <begin position="1"/>
        <end position="56"/>
    </location>
</feature>
<dbReference type="EMBL" id="CADCWC010000463">
    <property type="protein sequence ID" value="CAA9554037.1"/>
    <property type="molecule type" value="Genomic_DNA"/>
</dbReference>
<evidence type="ECO:0000313" key="2">
    <source>
        <dbReference type="EMBL" id="CAA9554037.1"/>
    </source>
</evidence>
<feature type="non-terminal residue" evidence="2">
    <location>
        <position position="1"/>
    </location>
</feature>
<name>A0A6J4ULC5_9ACTN</name>
<sequence>ERPHRGSGDPREPRPRAEQGARGRVHGPERLAPRRAAGRAGRRAGRPARGGRPGRV</sequence>
<accession>A0A6J4ULC5</accession>
<feature type="compositionally biased region" description="Basic and acidic residues" evidence="1">
    <location>
        <begin position="1"/>
        <end position="32"/>
    </location>
</feature>
<organism evidence="2">
    <name type="scientific">uncultured Thermoleophilia bacterium</name>
    <dbReference type="NCBI Taxonomy" id="1497501"/>
    <lineage>
        <taxon>Bacteria</taxon>
        <taxon>Bacillati</taxon>
        <taxon>Actinomycetota</taxon>
        <taxon>Thermoleophilia</taxon>
        <taxon>environmental samples</taxon>
    </lineage>
</organism>
<protein>
    <submittedName>
        <fullName evidence="2">Uncharacterized protein</fullName>
    </submittedName>
</protein>
<evidence type="ECO:0000256" key="1">
    <source>
        <dbReference type="SAM" id="MobiDB-lite"/>
    </source>
</evidence>
<feature type="non-terminal residue" evidence="2">
    <location>
        <position position="56"/>
    </location>
</feature>
<proteinExistence type="predicted"/>